<dbReference type="Proteomes" id="UP001499978">
    <property type="component" value="Unassembled WGS sequence"/>
</dbReference>
<protein>
    <recommendedName>
        <fullName evidence="1">Hemerythrin-like domain-containing protein</fullName>
    </recommendedName>
</protein>
<dbReference type="Pfam" id="PF01814">
    <property type="entry name" value="Hemerythrin"/>
    <property type="match status" value="1"/>
</dbReference>
<comment type="caution">
    <text evidence="2">The sequence shown here is derived from an EMBL/GenBank/DDBJ whole genome shotgun (WGS) entry which is preliminary data.</text>
</comment>
<dbReference type="EMBL" id="BAAARY010000010">
    <property type="protein sequence ID" value="GAA2524958.1"/>
    <property type="molecule type" value="Genomic_DNA"/>
</dbReference>
<organism evidence="2 3">
    <name type="scientific">Pilimelia columellifera subsp. columellifera</name>
    <dbReference type="NCBI Taxonomy" id="706583"/>
    <lineage>
        <taxon>Bacteria</taxon>
        <taxon>Bacillati</taxon>
        <taxon>Actinomycetota</taxon>
        <taxon>Actinomycetes</taxon>
        <taxon>Micromonosporales</taxon>
        <taxon>Micromonosporaceae</taxon>
        <taxon>Pilimelia</taxon>
    </lineage>
</organism>
<dbReference type="Gene3D" id="1.20.120.520">
    <property type="entry name" value="nmb1532 protein domain like"/>
    <property type="match status" value="1"/>
</dbReference>
<proteinExistence type="predicted"/>
<evidence type="ECO:0000259" key="1">
    <source>
        <dbReference type="Pfam" id="PF01814"/>
    </source>
</evidence>
<evidence type="ECO:0000313" key="3">
    <source>
        <dbReference type="Proteomes" id="UP001499978"/>
    </source>
</evidence>
<accession>A0ABP6AW89</accession>
<dbReference type="RefSeq" id="WP_344172403.1">
    <property type="nucleotide sequence ID" value="NZ_BAAARY010000010.1"/>
</dbReference>
<reference evidence="3" key="1">
    <citation type="journal article" date="2019" name="Int. J. Syst. Evol. Microbiol.">
        <title>The Global Catalogue of Microorganisms (GCM) 10K type strain sequencing project: providing services to taxonomists for standard genome sequencing and annotation.</title>
        <authorList>
            <consortium name="The Broad Institute Genomics Platform"/>
            <consortium name="The Broad Institute Genome Sequencing Center for Infectious Disease"/>
            <person name="Wu L."/>
            <person name="Ma J."/>
        </authorList>
    </citation>
    <scope>NUCLEOTIDE SEQUENCE [LARGE SCALE GENOMIC DNA]</scope>
    <source>
        <strain evidence="3">JCM 3367</strain>
    </source>
</reference>
<evidence type="ECO:0000313" key="2">
    <source>
        <dbReference type="EMBL" id="GAA2524958.1"/>
    </source>
</evidence>
<dbReference type="InterPro" id="IPR012312">
    <property type="entry name" value="Hemerythrin-like"/>
</dbReference>
<sequence>MCNYCGCRQFPLIARFTAEHEVISNAAGALREAVEQRRPDVPALLRALVGLVTPHTAAEESGLFRELLAEGSLAEAVERLCAEHTHIHGVLATVDPDAPDPATVLAALDRLREHIDHEEHGLFPAAVIALPFDAWDRVSP</sequence>
<name>A0ABP6AW89_9ACTN</name>
<gene>
    <name evidence="2" type="ORF">GCM10010201_24530</name>
</gene>
<keyword evidence="3" id="KW-1185">Reference proteome</keyword>
<feature type="domain" description="Hemerythrin-like" evidence="1">
    <location>
        <begin position="13"/>
        <end position="126"/>
    </location>
</feature>